<reference evidence="1 2" key="1">
    <citation type="submission" date="2021-06" db="EMBL/GenBank/DDBJ databases">
        <authorList>
            <person name="Palmer J.M."/>
        </authorList>
    </citation>
    <scope>NUCLEOTIDE SEQUENCE [LARGE SCALE GENOMIC DNA]</scope>
    <source>
        <strain evidence="1 2">GA_2019</strain>
        <tissue evidence="1">Muscle</tissue>
    </source>
</reference>
<evidence type="ECO:0000313" key="2">
    <source>
        <dbReference type="Proteomes" id="UP001476798"/>
    </source>
</evidence>
<comment type="caution">
    <text evidence="1">The sequence shown here is derived from an EMBL/GenBank/DDBJ whole genome shotgun (WGS) entry which is preliminary data.</text>
</comment>
<dbReference type="Proteomes" id="UP001476798">
    <property type="component" value="Unassembled WGS sequence"/>
</dbReference>
<organism evidence="1 2">
    <name type="scientific">Goodea atripinnis</name>
    <dbReference type="NCBI Taxonomy" id="208336"/>
    <lineage>
        <taxon>Eukaryota</taxon>
        <taxon>Metazoa</taxon>
        <taxon>Chordata</taxon>
        <taxon>Craniata</taxon>
        <taxon>Vertebrata</taxon>
        <taxon>Euteleostomi</taxon>
        <taxon>Actinopterygii</taxon>
        <taxon>Neopterygii</taxon>
        <taxon>Teleostei</taxon>
        <taxon>Neoteleostei</taxon>
        <taxon>Acanthomorphata</taxon>
        <taxon>Ovalentaria</taxon>
        <taxon>Atherinomorphae</taxon>
        <taxon>Cyprinodontiformes</taxon>
        <taxon>Goodeidae</taxon>
        <taxon>Goodea</taxon>
    </lineage>
</organism>
<sequence>GLSCGYLDRHLGWILHQKISRTVVQLKHGCATDHQVQFPELGKRLKENADVVKLLSRFDCQSDRYPCCLLRY</sequence>
<name>A0ABV0MRT7_9TELE</name>
<feature type="non-terminal residue" evidence="1">
    <location>
        <position position="1"/>
    </location>
</feature>
<dbReference type="EMBL" id="JAHRIO010010894">
    <property type="protein sequence ID" value="MEQ2161813.1"/>
    <property type="molecule type" value="Genomic_DNA"/>
</dbReference>
<gene>
    <name evidence="1" type="ORF">GOODEAATRI_013373</name>
</gene>
<protein>
    <submittedName>
        <fullName evidence="1">Uncharacterized protein</fullName>
    </submittedName>
</protein>
<keyword evidence="2" id="KW-1185">Reference proteome</keyword>
<evidence type="ECO:0000313" key="1">
    <source>
        <dbReference type="EMBL" id="MEQ2161813.1"/>
    </source>
</evidence>
<proteinExistence type="predicted"/>
<accession>A0ABV0MRT7</accession>